<dbReference type="Proteomes" id="UP000633619">
    <property type="component" value="Unassembled WGS sequence"/>
</dbReference>
<dbReference type="AlphaFoldDB" id="A0A8I1ABF6"/>
<protein>
    <recommendedName>
        <fullName evidence="3">HK97 gp10 family phage protein</fullName>
    </recommendedName>
</protein>
<gene>
    <name evidence="1" type="ORF">I8U20_01925</name>
</gene>
<dbReference type="RefSeq" id="WP_181729159.1">
    <property type="nucleotide sequence ID" value="NZ_JACEIR010000001.1"/>
</dbReference>
<sequence>MRIRTRVTTNVSKLKSASKSIQSALNMSLHDVGDDLVRASSGAAPHETGYLESSWNKKVDTSPTQGSVEVSYRAYNRGFNYALKMHEGSYNLGEGSRRKPGGIGMSGKRYPVGAKFLERPLMGERSAYQKHVKERLARNLKALD</sequence>
<name>A0A8I1ABF6_THEIN</name>
<comment type="caution">
    <text evidence="1">The sequence shown here is derived from an EMBL/GenBank/DDBJ whole genome shotgun (WGS) entry which is preliminary data.</text>
</comment>
<dbReference type="EMBL" id="JAECVW010000001">
    <property type="protein sequence ID" value="MBH8594085.1"/>
    <property type="molecule type" value="Genomic_DNA"/>
</dbReference>
<keyword evidence="2" id="KW-1185">Reference proteome</keyword>
<reference evidence="1 2" key="1">
    <citation type="submission" date="2020-12" db="EMBL/GenBank/DDBJ databases">
        <title>WGS of Thermoactinomyces spp.</title>
        <authorList>
            <person name="Cheng K."/>
        </authorList>
    </citation>
    <scope>NUCLEOTIDE SEQUENCE [LARGE SCALE GENOMIC DNA]</scope>
    <source>
        <strain evidence="2">CICC 10671\DSM 43846</strain>
    </source>
</reference>
<organism evidence="1 2">
    <name type="scientific">Thermoactinomyces intermedius</name>
    <dbReference type="NCBI Taxonomy" id="2024"/>
    <lineage>
        <taxon>Bacteria</taxon>
        <taxon>Bacillati</taxon>
        <taxon>Bacillota</taxon>
        <taxon>Bacilli</taxon>
        <taxon>Bacillales</taxon>
        <taxon>Thermoactinomycetaceae</taxon>
        <taxon>Thermoactinomyces</taxon>
    </lineage>
</organism>
<evidence type="ECO:0008006" key="3">
    <source>
        <dbReference type="Google" id="ProtNLM"/>
    </source>
</evidence>
<proteinExistence type="predicted"/>
<evidence type="ECO:0000313" key="1">
    <source>
        <dbReference type="EMBL" id="MBH8594085.1"/>
    </source>
</evidence>
<accession>A0A8I1ABF6</accession>
<evidence type="ECO:0000313" key="2">
    <source>
        <dbReference type="Proteomes" id="UP000633619"/>
    </source>
</evidence>